<protein>
    <submittedName>
        <fullName evidence="4">Selenocysteine lyase/Cysteine desulfurase</fullName>
    </submittedName>
</protein>
<dbReference type="PANTHER" id="PTHR43686">
    <property type="entry name" value="SULFURTRANSFERASE-RELATED"/>
    <property type="match status" value="1"/>
</dbReference>
<dbReference type="Proteomes" id="UP000199382">
    <property type="component" value="Unassembled WGS sequence"/>
</dbReference>
<keyword evidence="5" id="KW-1185">Reference proteome</keyword>
<sequence length="478" mass="51702">MVKVVSTPFQTVADWTKLAPADLDSGAFERELQAISLIREALPDVPILFTVFSPISIANKLSEGRVLQQLANPQNHAPIHRALAILAEDVARLSERALAAGATAGLNRIVGLLDIRERVLQGEKITVLIGPYEHHSNILPWRETGAEVLEIDEGVHGGVDLTYLESKPASLDARDLVVGSFSAASNVTGILTDPDPVCRLLKRYNALFVWDYAGGAPYLKMDMNPAADSAKDAIVFSLHKFPGGPGASGIMIVRDSVVQRQSPTAPGGGTVSFVSPRGESYSSKLEDREEGGTPNVIGDIRATLAILVKDAVGTDHIHARDVALRDRLTAAWKYHPCIGLLGQVPGAAALPFFSFRVVDTEGNRIHHQLFTRMLSDHLGIQARDGCACAGSYAHRLLGLDPETSRELYAQLEAGDELKKPGWIRLNLNYLHSDDEADRIIDEIPKLAARAAALRRLYKADPATARFAVATSAIDRTMA</sequence>
<dbReference type="SUPFAM" id="SSF53383">
    <property type="entry name" value="PLP-dependent transferases"/>
    <property type="match status" value="1"/>
</dbReference>
<dbReference type="EMBL" id="FNEK01000016">
    <property type="protein sequence ID" value="SDJ36452.1"/>
    <property type="molecule type" value="Genomic_DNA"/>
</dbReference>
<dbReference type="GO" id="GO:0016829">
    <property type="term" value="F:lyase activity"/>
    <property type="evidence" value="ECO:0007669"/>
    <property type="project" value="UniProtKB-KW"/>
</dbReference>
<dbReference type="InterPro" id="IPR015422">
    <property type="entry name" value="PyrdxlP-dep_Trfase_small"/>
</dbReference>
<dbReference type="SUPFAM" id="SSF51726">
    <property type="entry name" value="UROD/MetE-like"/>
    <property type="match status" value="1"/>
</dbReference>
<dbReference type="PANTHER" id="PTHR43686:SF1">
    <property type="entry name" value="AMINOTRAN_5 DOMAIN-CONTAINING PROTEIN"/>
    <property type="match status" value="1"/>
</dbReference>
<feature type="region of interest" description="Disordered" evidence="2">
    <location>
        <begin position="263"/>
        <end position="292"/>
    </location>
</feature>
<gene>
    <name evidence="4" type="ORF">SAMN04488026_101642</name>
</gene>
<dbReference type="InterPro" id="IPR000192">
    <property type="entry name" value="Aminotrans_V_dom"/>
</dbReference>
<reference evidence="4 5" key="1">
    <citation type="submission" date="2016-10" db="EMBL/GenBank/DDBJ databases">
        <authorList>
            <person name="de Groot N.N."/>
        </authorList>
    </citation>
    <scope>NUCLEOTIDE SEQUENCE [LARGE SCALE GENOMIC DNA]</scope>
    <source>
        <strain evidence="4 5">DSM 25294</strain>
    </source>
</reference>
<feature type="domain" description="Aminotransferase class V" evidence="3">
    <location>
        <begin position="101"/>
        <end position="395"/>
    </location>
</feature>
<dbReference type="STRING" id="571298.SAMN04488026_101642"/>
<organism evidence="4 5">
    <name type="scientific">Aliiruegeria lutimaris</name>
    <dbReference type="NCBI Taxonomy" id="571298"/>
    <lineage>
        <taxon>Bacteria</taxon>
        <taxon>Pseudomonadati</taxon>
        <taxon>Pseudomonadota</taxon>
        <taxon>Alphaproteobacteria</taxon>
        <taxon>Rhodobacterales</taxon>
        <taxon>Roseobacteraceae</taxon>
        <taxon>Aliiruegeria</taxon>
    </lineage>
</organism>
<dbReference type="InterPro" id="IPR015421">
    <property type="entry name" value="PyrdxlP-dep_Trfase_major"/>
</dbReference>
<dbReference type="InterPro" id="IPR015424">
    <property type="entry name" value="PyrdxlP-dep_Trfase"/>
</dbReference>
<dbReference type="AlphaFoldDB" id="A0A1G8T4H3"/>
<evidence type="ECO:0000256" key="1">
    <source>
        <dbReference type="ARBA" id="ARBA00022898"/>
    </source>
</evidence>
<keyword evidence="1" id="KW-0663">Pyridoxal phosphate</keyword>
<accession>A0A1G8T4H3</accession>
<dbReference type="Pfam" id="PF00266">
    <property type="entry name" value="Aminotran_5"/>
    <property type="match status" value="1"/>
</dbReference>
<dbReference type="Gene3D" id="3.90.1150.10">
    <property type="entry name" value="Aspartate Aminotransferase, domain 1"/>
    <property type="match status" value="1"/>
</dbReference>
<name>A0A1G8T4H3_9RHOB</name>
<dbReference type="InterPro" id="IPR038071">
    <property type="entry name" value="UROD/MetE-like_sf"/>
</dbReference>
<dbReference type="Gene3D" id="3.40.640.10">
    <property type="entry name" value="Type I PLP-dependent aspartate aminotransferase-like (Major domain)"/>
    <property type="match status" value="1"/>
</dbReference>
<evidence type="ECO:0000313" key="4">
    <source>
        <dbReference type="EMBL" id="SDJ36452.1"/>
    </source>
</evidence>
<keyword evidence="4" id="KW-0456">Lyase</keyword>
<dbReference type="RefSeq" id="WP_244520671.1">
    <property type="nucleotide sequence ID" value="NZ_FNEK01000016.1"/>
</dbReference>
<evidence type="ECO:0000313" key="5">
    <source>
        <dbReference type="Proteomes" id="UP000199382"/>
    </source>
</evidence>
<evidence type="ECO:0000259" key="3">
    <source>
        <dbReference type="Pfam" id="PF00266"/>
    </source>
</evidence>
<evidence type="ECO:0000256" key="2">
    <source>
        <dbReference type="SAM" id="MobiDB-lite"/>
    </source>
</evidence>
<proteinExistence type="predicted"/>